<keyword evidence="4 6" id="KW-0472">Membrane</keyword>
<evidence type="ECO:0000256" key="7">
    <source>
        <dbReference type="SAM" id="SignalP"/>
    </source>
</evidence>
<dbReference type="GO" id="GO:0016020">
    <property type="term" value="C:membrane"/>
    <property type="evidence" value="ECO:0007669"/>
    <property type="project" value="UniProtKB-SubCell"/>
</dbReference>
<dbReference type="PANTHER" id="PTHR15549">
    <property type="entry name" value="PAIRED IMMUNOGLOBULIN-LIKE TYPE 2 RECEPTOR"/>
    <property type="match status" value="1"/>
</dbReference>
<name>A0A6A6TUA3_9PLEO</name>
<keyword evidence="9" id="KW-1185">Reference proteome</keyword>
<feature type="region of interest" description="Disordered" evidence="5">
    <location>
        <begin position="311"/>
        <end position="334"/>
    </location>
</feature>
<protein>
    <recommendedName>
        <fullName evidence="10">Mid2 domain-containing protein</fullName>
    </recommendedName>
</protein>
<evidence type="ECO:0000313" key="8">
    <source>
        <dbReference type="EMBL" id="KAF2663026.1"/>
    </source>
</evidence>
<feature type="signal peptide" evidence="7">
    <location>
        <begin position="1"/>
        <end position="20"/>
    </location>
</feature>
<feature type="chain" id="PRO_5025565591" description="Mid2 domain-containing protein" evidence="7">
    <location>
        <begin position="21"/>
        <end position="334"/>
    </location>
</feature>
<dbReference type="AlphaFoldDB" id="A0A6A6TUA3"/>
<evidence type="ECO:0000256" key="1">
    <source>
        <dbReference type="ARBA" id="ARBA00004167"/>
    </source>
</evidence>
<evidence type="ECO:0000256" key="5">
    <source>
        <dbReference type="SAM" id="MobiDB-lite"/>
    </source>
</evidence>
<reference evidence="8" key="1">
    <citation type="journal article" date="2020" name="Stud. Mycol.">
        <title>101 Dothideomycetes genomes: a test case for predicting lifestyles and emergence of pathogens.</title>
        <authorList>
            <person name="Haridas S."/>
            <person name="Albert R."/>
            <person name="Binder M."/>
            <person name="Bloem J."/>
            <person name="Labutti K."/>
            <person name="Salamov A."/>
            <person name="Andreopoulos B."/>
            <person name="Baker S."/>
            <person name="Barry K."/>
            <person name="Bills G."/>
            <person name="Bluhm B."/>
            <person name="Cannon C."/>
            <person name="Castanera R."/>
            <person name="Culley D."/>
            <person name="Daum C."/>
            <person name="Ezra D."/>
            <person name="Gonzalez J."/>
            <person name="Henrissat B."/>
            <person name="Kuo A."/>
            <person name="Liang C."/>
            <person name="Lipzen A."/>
            <person name="Lutzoni F."/>
            <person name="Magnuson J."/>
            <person name="Mondo S."/>
            <person name="Nolan M."/>
            <person name="Ohm R."/>
            <person name="Pangilinan J."/>
            <person name="Park H.-J."/>
            <person name="Ramirez L."/>
            <person name="Alfaro M."/>
            <person name="Sun H."/>
            <person name="Tritt A."/>
            <person name="Yoshinaga Y."/>
            <person name="Zwiers L.-H."/>
            <person name="Turgeon B."/>
            <person name="Goodwin S."/>
            <person name="Spatafora J."/>
            <person name="Crous P."/>
            <person name="Grigoriev I."/>
        </authorList>
    </citation>
    <scope>NUCLEOTIDE SEQUENCE</scope>
    <source>
        <strain evidence="8">CBS 122681</strain>
    </source>
</reference>
<keyword evidence="3 6" id="KW-1133">Transmembrane helix</keyword>
<sequence length="334" mass="35072">MHVATTLSLCFASITALVAAQTTTTDDFWWSYPPLSQDYSDPDKGYNPQFAICSNSSCSECSSSGEPGKACWAEEFTNICYEPSRGETCCEDVYGTACVDAWYCAYDSSNYAYCCENTTSVGDCAGFLNLTDLSSTKAADRVTVTATAIFSPTVTPTTSGASQVIVDRPTKTPVPGVTNSNNATATKDELGTGAIVGISVGSVAGVAAIAVAALFFLRRRKNNVPYNQIGGGVQPTQRFPPAVPGSYGPHTPAQVGLAAPAAYEPMRGGEQPPAGYYSQEYKQPFMAPAGTVMMPTYHDAAPGGIPPHGVELAEMPATGPGPQELPEHPTSPRR</sequence>
<accession>A0A6A6TUA3</accession>
<keyword evidence="2 6" id="KW-0812">Transmembrane</keyword>
<organism evidence="8 9">
    <name type="scientific">Lophiostoma macrostomum CBS 122681</name>
    <dbReference type="NCBI Taxonomy" id="1314788"/>
    <lineage>
        <taxon>Eukaryota</taxon>
        <taxon>Fungi</taxon>
        <taxon>Dikarya</taxon>
        <taxon>Ascomycota</taxon>
        <taxon>Pezizomycotina</taxon>
        <taxon>Dothideomycetes</taxon>
        <taxon>Pleosporomycetidae</taxon>
        <taxon>Pleosporales</taxon>
        <taxon>Lophiostomataceae</taxon>
        <taxon>Lophiostoma</taxon>
    </lineage>
</organism>
<gene>
    <name evidence="8" type="ORF">K491DRAFT_672842</name>
</gene>
<dbReference type="Proteomes" id="UP000799324">
    <property type="component" value="Unassembled WGS sequence"/>
</dbReference>
<feature type="transmembrane region" description="Helical" evidence="6">
    <location>
        <begin position="194"/>
        <end position="217"/>
    </location>
</feature>
<dbReference type="GO" id="GO:0071944">
    <property type="term" value="C:cell periphery"/>
    <property type="evidence" value="ECO:0007669"/>
    <property type="project" value="UniProtKB-ARBA"/>
</dbReference>
<evidence type="ECO:0000256" key="4">
    <source>
        <dbReference type="ARBA" id="ARBA00023136"/>
    </source>
</evidence>
<dbReference type="EMBL" id="MU004288">
    <property type="protein sequence ID" value="KAF2663026.1"/>
    <property type="molecule type" value="Genomic_DNA"/>
</dbReference>
<evidence type="ECO:0000256" key="3">
    <source>
        <dbReference type="ARBA" id="ARBA00022989"/>
    </source>
</evidence>
<comment type="subcellular location">
    <subcellularLocation>
        <location evidence="1">Membrane</location>
        <topology evidence="1">Single-pass membrane protein</topology>
    </subcellularLocation>
</comment>
<dbReference type="OrthoDB" id="3800140at2759"/>
<evidence type="ECO:0008006" key="10">
    <source>
        <dbReference type="Google" id="ProtNLM"/>
    </source>
</evidence>
<dbReference type="InterPro" id="IPR051694">
    <property type="entry name" value="Immunoregulatory_rcpt-like"/>
</dbReference>
<proteinExistence type="predicted"/>
<keyword evidence="7" id="KW-0732">Signal</keyword>
<dbReference type="PANTHER" id="PTHR15549:SF30">
    <property type="entry name" value="MID2 DOMAIN-CONTAINING PROTEIN"/>
    <property type="match status" value="1"/>
</dbReference>
<evidence type="ECO:0000256" key="2">
    <source>
        <dbReference type="ARBA" id="ARBA00022692"/>
    </source>
</evidence>
<evidence type="ECO:0000313" key="9">
    <source>
        <dbReference type="Proteomes" id="UP000799324"/>
    </source>
</evidence>
<evidence type="ECO:0000256" key="6">
    <source>
        <dbReference type="SAM" id="Phobius"/>
    </source>
</evidence>